<feature type="domain" description="Caspase family p20" evidence="3">
    <location>
        <begin position="18"/>
        <end position="148"/>
    </location>
</feature>
<feature type="region of interest" description="Disordered" evidence="2">
    <location>
        <begin position="305"/>
        <end position="330"/>
    </location>
</feature>
<accession>A0A512JF86</accession>
<dbReference type="SMART" id="SM00115">
    <property type="entry name" value="CASc"/>
    <property type="match status" value="1"/>
</dbReference>
<dbReference type="EMBL" id="BJZV01000002">
    <property type="protein sequence ID" value="GEP08599.1"/>
    <property type="molecule type" value="Genomic_DNA"/>
</dbReference>
<dbReference type="InterPro" id="IPR029030">
    <property type="entry name" value="Caspase-like_dom_sf"/>
</dbReference>
<organism evidence="4 5">
    <name type="scientific">Methylobacterium gnaphalii</name>
    <dbReference type="NCBI Taxonomy" id="1010610"/>
    <lineage>
        <taxon>Bacteria</taxon>
        <taxon>Pseudomonadati</taxon>
        <taxon>Pseudomonadota</taxon>
        <taxon>Alphaproteobacteria</taxon>
        <taxon>Hyphomicrobiales</taxon>
        <taxon>Methylobacteriaceae</taxon>
        <taxon>Methylobacterium</taxon>
    </lineage>
</organism>
<dbReference type="RefSeq" id="WP_283206672.1">
    <property type="nucleotide sequence ID" value="NZ_BPQK01000091.1"/>
</dbReference>
<dbReference type="PANTHER" id="PTHR22576:SF37">
    <property type="entry name" value="MUCOSA-ASSOCIATED LYMPHOID TISSUE LYMPHOMA TRANSLOCATION PROTEIN 1"/>
    <property type="match status" value="1"/>
</dbReference>
<evidence type="ECO:0000313" key="4">
    <source>
        <dbReference type="EMBL" id="GEP08599.1"/>
    </source>
</evidence>
<feature type="compositionally biased region" description="Low complexity" evidence="2">
    <location>
        <begin position="305"/>
        <end position="321"/>
    </location>
</feature>
<dbReference type="GO" id="GO:0006508">
    <property type="term" value="P:proteolysis"/>
    <property type="evidence" value="ECO:0007669"/>
    <property type="project" value="InterPro"/>
</dbReference>
<dbReference type="SUPFAM" id="SSF52129">
    <property type="entry name" value="Caspase-like"/>
    <property type="match status" value="1"/>
</dbReference>
<dbReference type="AlphaFoldDB" id="A0A512JF86"/>
<dbReference type="Pfam" id="PF00656">
    <property type="entry name" value="Peptidase_C14"/>
    <property type="match status" value="1"/>
</dbReference>
<comment type="similarity">
    <text evidence="1">Belongs to the peptidase C14A family.</text>
</comment>
<dbReference type="Gene3D" id="3.40.50.1460">
    <property type="match status" value="1"/>
</dbReference>
<keyword evidence="5" id="KW-1185">Reference proteome</keyword>
<feature type="compositionally biased region" description="Low complexity" evidence="2">
    <location>
        <begin position="403"/>
        <end position="426"/>
    </location>
</feature>
<evidence type="ECO:0000256" key="2">
    <source>
        <dbReference type="SAM" id="MobiDB-lite"/>
    </source>
</evidence>
<dbReference type="PANTHER" id="PTHR22576">
    <property type="entry name" value="MUCOSA ASSOCIATED LYMPHOID TISSUE LYMPHOMA TRANSLOCATION PROTEIN 1/PARACASPASE"/>
    <property type="match status" value="1"/>
</dbReference>
<protein>
    <recommendedName>
        <fullName evidence="3">Caspase family p20 domain-containing protein</fullName>
    </recommendedName>
</protein>
<comment type="caution">
    <text evidence="4">The sequence shown here is derived from an EMBL/GenBank/DDBJ whole genome shotgun (WGS) entry which is preliminary data.</text>
</comment>
<feature type="region of interest" description="Disordered" evidence="2">
    <location>
        <begin position="400"/>
        <end position="440"/>
    </location>
</feature>
<sequence>MLACFILSTAGLQVQAAERRVALVIGNSAYRNAPVLSNPVRDALSVAEMFKKAGFTTVELKQDLESLELKRAIRAFLGITKDSEIAVVFFAGHGIEVNGANYIIPVDARLKTDFDAEDEGVALERIIRAVEPARRLRLIILDACRDNPFIPQMQRTVSLRGITAGLGKVEPAASDTLVAYAARAGSVADDGQTDHSPFTTALLKHLTTPGLDIRVALGRVRDDVVRDTGGKQEPFVYGSLGGSTVSLVPDKPAPAVSQADPGADGPRDYMLADRIGTRDAWNHFLRAHPTGFLADLARAQLQKLPGDPAPATATPADLAKAANKRPSAEPTPAIRMEARRHDPGKVEPEMAQVVPRSTCDRDRETLAMLRERQVAEKIAAFARDLTCEALRPQVTRLLESTGSADSAKPSLPAAAPKPAAGTPAIPVSLGTNRSAPNCEDESRALARLRAAPNLMAVETFEQNLTCKALQPQVSRLRESLHEN</sequence>
<evidence type="ECO:0000313" key="5">
    <source>
        <dbReference type="Proteomes" id="UP000321750"/>
    </source>
</evidence>
<evidence type="ECO:0000259" key="3">
    <source>
        <dbReference type="PROSITE" id="PS50208"/>
    </source>
</evidence>
<gene>
    <name evidence="4" type="ORF">MGN01_04440</name>
</gene>
<dbReference type="Proteomes" id="UP000321750">
    <property type="component" value="Unassembled WGS sequence"/>
</dbReference>
<dbReference type="InterPro" id="IPR052039">
    <property type="entry name" value="Caspase-related_regulators"/>
</dbReference>
<dbReference type="PROSITE" id="PS50208">
    <property type="entry name" value="CASPASE_P20"/>
    <property type="match status" value="1"/>
</dbReference>
<name>A0A512JF86_9HYPH</name>
<evidence type="ECO:0000256" key="1">
    <source>
        <dbReference type="ARBA" id="ARBA00010134"/>
    </source>
</evidence>
<dbReference type="InterPro" id="IPR011600">
    <property type="entry name" value="Pept_C14_caspase"/>
</dbReference>
<proteinExistence type="inferred from homology"/>
<dbReference type="InterPro" id="IPR015917">
    <property type="entry name" value="Pept_C14A"/>
</dbReference>
<reference evidence="4 5" key="1">
    <citation type="submission" date="2019-07" db="EMBL/GenBank/DDBJ databases">
        <title>Whole genome shotgun sequence of Methylobacterium gnaphalii NBRC 107716.</title>
        <authorList>
            <person name="Hosoyama A."/>
            <person name="Uohara A."/>
            <person name="Ohji S."/>
            <person name="Ichikawa N."/>
        </authorList>
    </citation>
    <scope>NUCLEOTIDE SEQUENCE [LARGE SCALE GENOMIC DNA]</scope>
    <source>
        <strain evidence="4 5">NBRC 107716</strain>
    </source>
</reference>
<dbReference type="GO" id="GO:0004197">
    <property type="term" value="F:cysteine-type endopeptidase activity"/>
    <property type="evidence" value="ECO:0007669"/>
    <property type="project" value="InterPro"/>
</dbReference>
<dbReference type="InterPro" id="IPR001309">
    <property type="entry name" value="Pept_C14_p20"/>
</dbReference>